<accession>A0A437JBC2</accession>
<dbReference type="InterPro" id="IPR045510">
    <property type="entry name" value="DUF6481"/>
</dbReference>
<organism evidence="2 3">
    <name type="scientific">Sphingobium algorifonticola</name>
    <dbReference type="NCBI Taxonomy" id="2008318"/>
    <lineage>
        <taxon>Bacteria</taxon>
        <taxon>Pseudomonadati</taxon>
        <taxon>Pseudomonadota</taxon>
        <taxon>Alphaproteobacteria</taxon>
        <taxon>Sphingomonadales</taxon>
        <taxon>Sphingomonadaceae</taxon>
        <taxon>Sphingobium</taxon>
    </lineage>
</organism>
<evidence type="ECO:0000313" key="2">
    <source>
        <dbReference type="EMBL" id="RVT43174.1"/>
    </source>
</evidence>
<dbReference type="Proteomes" id="UP000282977">
    <property type="component" value="Unassembled WGS sequence"/>
</dbReference>
<reference evidence="2 3" key="1">
    <citation type="submission" date="2019-01" db="EMBL/GenBank/DDBJ databases">
        <authorList>
            <person name="Chen W.-M."/>
        </authorList>
    </citation>
    <scope>NUCLEOTIDE SEQUENCE [LARGE SCALE GENOMIC DNA]</scope>
    <source>
        <strain evidence="2 3">TLA-22</strain>
    </source>
</reference>
<dbReference type="RefSeq" id="WP_127688709.1">
    <property type="nucleotide sequence ID" value="NZ_RZUL01000001.1"/>
</dbReference>
<keyword evidence="3" id="KW-1185">Reference proteome</keyword>
<evidence type="ECO:0000256" key="1">
    <source>
        <dbReference type="SAM" id="Coils"/>
    </source>
</evidence>
<comment type="caution">
    <text evidence="2">The sequence shown here is derived from an EMBL/GenBank/DDBJ whole genome shotgun (WGS) entry which is preliminary data.</text>
</comment>
<gene>
    <name evidence="2" type="ORF">ENE74_00595</name>
</gene>
<dbReference type="AlphaFoldDB" id="A0A437JBC2"/>
<name>A0A437JBC2_9SPHN</name>
<protein>
    <submittedName>
        <fullName evidence="2">Uncharacterized protein</fullName>
    </submittedName>
</protein>
<keyword evidence="1" id="KW-0175">Coiled coil</keyword>
<feature type="coiled-coil region" evidence="1">
    <location>
        <begin position="43"/>
        <end position="83"/>
    </location>
</feature>
<sequence>MATYRDPAFQDRLALAAQAKQKALDKLKAKAPVDPAVLAERKAAAEAKAAAQAEKRAAKLAEKKAAQEAAAAEKAARREAELAARPVVKEKVQLTPEEQKALRDAKYAARKARK</sequence>
<dbReference type="Pfam" id="PF20089">
    <property type="entry name" value="DUF6481"/>
    <property type="match status" value="1"/>
</dbReference>
<proteinExistence type="predicted"/>
<dbReference type="EMBL" id="RZUL01000001">
    <property type="protein sequence ID" value="RVT43174.1"/>
    <property type="molecule type" value="Genomic_DNA"/>
</dbReference>
<evidence type="ECO:0000313" key="3">
    <source>
        <dbReference type="Proteomes" id="UP000282977"/>
    </source>
</evidence>